<organism evidence="7 8">
    <name type="scientific">Symmachiella macrocystis</name>
    <dbReference type="NCBI Taxonomy" id="2527985"/>
    <lineage>
        <taxon>Bacteria</taxon>
        <taxon>Pseudomonadati</taxon>
        <taxon>Planctomycetota</taxon>
        <taxon>Planctomycetia</taxon>
        <taxon>Planctomycetales</taxon>
        <taxon>Planctomycetaceae</taxon>
        <taxon>Symmachiella</taxon>
    </lineage>
</organism>
<keyword evidence="5" id="KW-0175">Coiled coil</keyword>
<evidence type="ECO:0000313" key="8">
    <source>
        <dbReference type="Proteomes" id="UP000320735"/>
    </source>
</evidence>
<feature type="coiled-coil region" evidence="5">
    <location>
        <begin position="59"/>
        <end position="86"/>
    </location>
</feature>
<name>A0A5C6B6P7_9PLAN</name>
<dbReference type="Proteomes" id="UP000320735">
    <property type="component" value="Unassembled WGS sequence"/>
</dbReference>
<keyword evidence="4" id="KW-0804">Transcription</keyword>
<protein>
    <submittedName>
        <fullName evidence="7">Transposase</fullName>
    </submittedName>
</protein>
<dbReference type="InterPro" id="IPR002514">
    <property type="entry name" value="Transposase_8"/>
</dbReference>
<comment type="caution">
    <text evidence="7">The sequence shown here is derived from an EMBL/GenBank/DDBJ whole genome shotgun (WGS) entry which is preliminary data.</text>
</comment>
<evidence type="ECO:0000256" key="3">
    <source>
        <dbReference type="ARBA" id="ARBA00023015"/>
    </source>
</evidence>
<gene>
    <name evidence="7" type="ORF">CA54_53500</name>
</gene>
<dbReference type="InterPro" id="IPR051839">
    <property type="entry name" value="RD_transcriptional_regulator"/>
</dbReference>
<evidence type="ECO:0000256" key="4">
    <source>
        <dbReference type="ARBA" id="ARBA00023163"/>
    </source>
</evidence>
<proteinExistence type="predicted"/>
<evidence type="ECO:0000256" key="5">
    <source>
        <dbReference type="SAM" id="Coils"/>
    </source>
</evidence>
<dbReference type="GO" id="GO:0006313">
    <property type="term" value="P:DNA transposition"/>
    <property type="evidence" value="ECO:0007669"/>
    <property type="project" value="InterPro"/>
</dbReference>
<keyword evidence="8" id="KW-1185">Reference proteome</keyword>
<keyword evidence="3" id="KW-0805">Transcription regulation</keyword>
<dbReference type="GO" id="GO:0004803">
    <property type="term" value="F:transposase activity"/>
    <property type="evidence" value="ECO:0007669"/>
    <property type="project" value="InterPro"/>
</dbReference>
<sequence>MSKRKRRSYTEEFKAEAVKLVTEQGYSLAAAAQNLGVSANSLWAWKRKITATEEGESMTEDERLELGSLREEVRRLRMERDILKKATAFFANEKN</sequence>
<evidence type="ECO:0000256" key="2">
    <source>
        <dbReference type="ARBA" id="ARBA00022553"/>
    </source>
</evidence>
<dbReference type="SUPFAM" id="SSF46689">
    <property type="entry name" value="Homeodomain-like"/>
    <property type="match status" value="1"/>
</dbReference>
<keyword evidence="1" id="KW-0217">Developmental protein</keyword>
<dbReference type="Pfam" id="PF01527">
    <property type="entry name" value="HTH_Tnp_1"/>
    <property type="match status" value="1"/>
</dbReference>
<feature type="domain" description="HTH psq-type" evidence="6">
    <location>
        <begin position="1"/>
        <end position="52"/>
    </location>
</feature>
<dbReference type="InterPro" id="IPR007889">
    <property type="entry name" value="HTH_Psq"/>
</dbReference>
<evidence type="ECO:0000256" key="1">
    <source>
        <dbReference type="ARBA" id="ARBA00022473"/>
    </source>
</evidence>
<dbReference type="PANTHER" id="PTHR33215">
    <property type="entry name" value="PROTEIN DISTAL ANTENNA"/>
    <property type="match status" value="1"/>
</dbReference>
<dbReference type="GO" id="GO:0003677">
    <property type="term" value="F:DNA binding"/>
    <property type="evidence" value="ECO:0007669"/>
    <property type="project" value="InterPro"/>
</dbReference>
<dbReference type="InterPro" id="IPR009057">
    <property type="entry name" value="Homeodomain-like_sf"/>
</dbReference>
<dbReference type="EMBL" id="SJPP01000003">
    <property type="protein sequence ID" value="TWU06946.1"/>
    <property type="molecule type" value="Genomic_DNA"/>
</dbReference>
<keyword evidence="2" id="KW-0597">Phosphoprotein</keyword>
<reference evidence="7 8" key="1">
    <citation type="submission" date="2019-02" db="EMBL/GenBank/DDBJ databases">
        <title>Deep-cultivation of Planctomycetes and their phenomic and genomic characterization uncovers novel biology.</title>
        <authorList>
            <person name="Wiegand S."/>
            <person name="Jogler M."/>
            <person name="Boedeker C."/>
            <person name="Pinto D."/>
            <person name="Vollmers J."/>
            <person name="Rivas-Marin E."/>
            <person name="Kohn T."/>
            <person name="Peeters S.H."/>
            <person name="Heuer A."/>
            <person name="Rast P."/>
            <person name="Oberbeckmann S."/>
            <person name="Bunk B."/>
            <person name="Jeske O."/>
            <person name="Meyerdierks A."/>
            <person name="Storesund J.E."/>
            <person name="Kallscheuer N."/>
            <person name="Luecker S."/>
            <person name="Lage O.M."/>
            <person name="Pohl T."/>
            <person name="Merkel B.J."/>
            <person name="Hornburger P."/>
            <person name="Mueller R.-W."/>
            <person name="Bruemmer F."/>
            <person name="Labrenz M."/>
            <person name="Spormann A.M."/>
            <person name="Op Den Camp H."/>
            <person name="Overmann J."/>
            <person name="Amann R."/>
            <person name="Jetten M.S.M."/>
            <person name="Mascher T."/>
            <person name="Medema M.H."/>
            <person name="Devos D.P."/>
            <person name="Kaster A.-K."/>
            <person name="Ovreas L."/>
            <person name="Rohde M."/>
            <person name="Galperin M.Y."/>
            <person name="Jogler C."/>
        </authorList>
    </citation>
    <scope>NUCLEOTIDE SEQUENCE [LARGE SCALE GENOMIC DNA]</scope>
    <source>
        <strain evidence="7 8">CA54</strain>
    </source>
</reference>
<dbReference type="Gene3D" id="1.10.10.60">
    <property type="entry name" value="Homeodomain-like"/>
    <property type="match status" value="1"/>
</dbReference>
<accession>A0A5C6B6P7</accession>
<evidence type="ECO:0000313" key="7">
    <source>
        <dbReference type="EMBL" id="TWU06946.1"/>
    </source>
</evidence>
<dbReference type="PANTHER" id="PTHR33215:SF13">
    <property type="entry name" value="PROTEIN DISTAL ANTENNA"/>
    <property type="match status" value="1"/>
</dbReference>
<dbReference type="AlphaFoldDB" id="A0A5C6B6P7"/>
<dbReference type="PROSITE" id="PS50960">
    <property type="entry name" value="HTH_PSQ"/>
    <property type="match status" value="1"/>
</dbReference>
<evidence type="ECO:0000259" key="6">
    <source>
        <dbReference type="PROSITE" id="PS50960"/>
    </source>
</evidence>